<dbReference type="InterPro" id="IPR002941">
    <property type="entry name" value="DNA_methylase_N4/N6"/>
</dbReference>
<dbReference type="GO" id="GO:0032259">
    <property type="term" value="P:methylation"/>
    <property type="evidence" value="ECO:0007669"/>
    <property type="project" value="UniProtKB-KW"/>
</dbReference>
<protein>
    <recommendedName>
        <fullName evidence="3">Methyltransferase</fullName>
        <ecNumber evidence="3">2.1.1.-</ecNumber>
    </recommendedName>
</protein>
<evidence type="ECO:0000256" key="2">
    <source>
        <dbReference type="ARBA" id="ARBA00022679"/>
    </source>
</evidence>
<gene>
    <name evidence="5" type="ORF">HS1_001668</name>
</gene>
<dbReference type="Gene3D" id="3.40.50.150">
    <property type="entry name" value="Vaccinia Virus protein VP39"/>
    <property type="match status" value="1"/>
</dbReference>
<dbReference type="REBASE" id="139593">
    <property type="entry name" value="M.DauHS1ORF1667P"/>
</dbReference>
<evidence type="ECO:0000313" key="5">
    <source>
        <dbReference type="EMBL" id="AMM41462.1"/>
    </source>
</evidence>
<dbReference type="EC" id="2.1.1.-" evidence="3"/>
<keyword evidence="1 5" id="KW-0489">Methyltransferase</keyword>
<organism evidence="5 6">
    <name type="scientific">Desulfofervidus auxilii</name>
    <dbReference type="NCBI Taxonomy" id="1621989"/>
    <lineage>
        <taxon>Bacteria</taxon>
        <taxon>Pseudomonadati</taxon>
        <taxon>Thermodesulfobacteriota</taxon>
        <taxon>Candidatus Desulfofervidia</taxon>
        <taxon>Candidatus Desulfofervidales</taxon>
        <taxon>Candidatus Desulfofervidaceae</taxon>
        <taxon>Candidatus Desulfofervidus</taxon>
    </lineage>
</organism>
<proteinExistence type="inferred from homology"/>
<accession>A0A7U4QLC1</accession>
<dbReference type="OrthoDB" id="9800801at2"/>
<evidence type="ECO:0000313" key="6">
    <source>
        <dbReference type="Proteomes" id="UP000070560"/>
    </source>
</evidence>
<evidence type="ECO:0000256" key="3">
    <source>
        <dbReference type="RuleBase" id="RU362026"/>
    </source>
</evidence>
<keyword evidence="2 5" id="KW-0808">Transferase</keyword>
<dbReference type="AlphaFoldDB" id="A0A7U4QLC1"/>
<sequence length="319" mass="37430">MGYALWILPREYRRTNGKGRIIPLSQKLKEEGLIADLDDKRFTKWIIDNSNRIFQLIDAGKYKNIKKYRKDKFQWTDDGKIIIYKGRKVHFLKEGLKETDDGLTLDRLLCDFWKDISFNNLFQEGGVSLIGGKKPEKLIKRILEMFTTKDDIILDFFMGTGTTCAVAHKMGRQYIGVEQLDYGENSAVVRLKNVINGDQTGISKAVGWKGGGDFVYLELLKWNQNFVEKIQKAKTKEELKKLWETMKKKAFLSYKVDVKTIDEHAKNFEELSIEDQKRFLLECLDKNHLYVNYSEIDDEEYGVSEKDNKLNREFYDYDF</sequence>
<feature type="domain" description="DNA methylase N-4/N-6" evidence="4">
    <location>
        <begin position="65"/>
        <end position="179"/>
    </location>
</feature>
<dbReference type="SUPFAM" id="SSF53335">
    <property type="entry name" value="S-adenosyl-L-methionine-dependent methyltransferases"/>
    <property type="match status" value="1"/>
</dbReference>
<dbReference type="GO" id="GO:0008170">
    <property type="term" value="F:N-methyltransferase activity"/>
    <property type="evidence" value="ECO:0007669"/>
    <property type="project" value="InterPro"/>
</dbReference>
<dbReference type="Proteomes" id="UP000070560">
    <property type="component" value="Chromosome"/>
</dbReference>
<dbReference type="InterPro" id="IPR001091">
    <property type="entry name" value="RM_Methyltransferase"/>
</dbReference>
<keyword evidence="6" id="KW-1185">Reference proteome</keyword>
<dbReference type="KEGG" id="daw:HS1_001668"/>
<dbReference type="Pfam" id="PF01555">
    <property type="entry name" value="N6_N4_Mtase"/>
    <property type="match status" value="1"/>
</dbReference>
<dbReference type="PRINTS" id="PR00508">
    <property type="entry name" value="S21N4MTFRASE"/>
</dbReference>
<evidence type="ECO:0000259" key="4">
    <source>
        <dbReference type="Pfam" id="PF01555"/>
    </source>
</evidence>
<dbReference type="EMBL" id="CP013015">
    <property type="protein sequence ID" value="AMM41462.1"/>
    <property type="molecule type" value="Genomic_DNA"/>
</dbReference>
<dbReference type="GO" id="GO:0003677">
    <property type="term" value="F:DNA binding"/>
    <property type="evidence" value="ECO:0007669"/>
    <property type="project" value="InterPro"/>
</dbReference>
<evidence type="ECO:0000256" key="1">
    <source>
        <dbReference type="ARBA" id="ARBA00022603"/>
    </source>
</evidence>
<dbReference type="RefSeq" id="WP_066063836.1">
    <property type="nucleotide sequence ID" value="NZ_CP013015.1"/>
</dbReference>
<comment type="similarity">
    <text evidence="3">Belongs to the N(4)/N(6)-methyltransferase family.</text>
</comment>
<reference evidence="5 6" key="1">
    <citation type="submission" date="2015-10" db="EMBL/GenBank/DDBJ databases">
        <title>Candidatus Desulfofervidus auxilii, a hydrogenotrophic sulfate-reducing bacterium involved in the thermophilic anaerobic oxidation of methane.</title>
        <authorList>
            <person name="Krukenberg V."/>
            <person name="Richter M."/>
            <person name="Wegener G."/>
        </authorList>
    </citation>
    <scope>NUCLEOTIDE SEQUENCE [LARGE SCALE GENOMIC DNA]</scope>
    <source>
        <strain evidence="5 6">HS1</strain>
    </source>
</reference>
<dbReference type="InterPro" id="IPR029063">
    <property type="entry name" value="SAM-dependent_MTases_sf"/>
</dbReference>
<name>A0A7U4QLC1_DESA2</name>